<name>A0A3M8B6T4_9BACL</name>
<organism evidence="1 2">
    <name type="scientific">Brevibacillus gelatini</name>
    <dbReference type="NCBI Taxonomy" id="1655277"/>
    <lineage>
        <taxon>Bacteria</taxon>
        <taxon>Bacillati</taxon>
        <taxon>Bacillota</taxon>
        <taxon>Bacilli</taxon>
        <taxon>Bacillales</taxon>
        <taxon>Paenibacillaceae</taxon>
        <taxon>Brevibacillus</taxon>
    </lineage>
</organism>
<comment type="caution">
    <text evidence="1">The sequence shown here is derived from an EMBL/GenBank/DDBJ whole genome shotgun (WGS) entry which is preliminary data.</text>
</comment>
<gene>
    <name evidence="1" type="ORF">EDM57_05295</name>
</gene>
<proteinExistence type="predicted"/>
<keyword evidence="2" id="KW-1185">Reference proteome</keyword>
<dbReference type="AlphaFoldDB" id="A0A3M8B6T4"/>
<evidence type="ECO:0000313" key="2">
    <source>
        <dbReference type="Proteomes" id="UP000268829"/>
    </source>
</evidence>
<protein>
    <submittedName>
        <fullName evidence="1">Uncharacterized protein</fullName>
    </submittedName>
</protein>
<evidence type="ECO:0000313" key="1">
    <source>
        <dbReference type="EMBL" id="RNB59171.1"/>
    </source>
</evidence>
<dbReference type="Proteomes" id="UP000268829">
    <property type="component" value="Unassembled WGS sequence"/>
</dbReference>
<accession>A0A3M8B6T4</accession>
<dbReference type="EMBL" id="RHHS01000014">
    <property type="protein sequence ID" value="RNB59171.1"/>
    <property type="molecule type" value="Genomic_DNA"/>
</dbReference>
<sequence>MLGRMADKKLEKYEIGVLVETAGTIFLNLAGLSASVILCKQIALFFSVQHSETSGEAVTKPCVIWLERLR</sequence>
<reference evidence="1 2" key="1">
    <citation type="submission" date="2018-10" db="EMBL/GenBank/DDBJ databases">
        <title>Phylogenomics of Brevibacillus.</title>
        <authorList>
            <person name="Dunlap C."/>
        </authorList>
    </citation>
    <scope>NUCLEOTIDE SEQUENCE [LARGE SCALE GENOMIC DNA]</scope>
    <source>
        <strain evidence="1 2">DSM 100115</strain>
    </source>
</reference>